<keyword evidence="3" id="KW-1185">Reference proteome</keyword>
<evidence type="ECO:0000313" key="3">
    <source>
        <dbReference type="Proteomes" id="UP000596661"/>
    </source>
</evidence>
<evidence type="ECO:0000256" key="1">
    <source>
        <dbReference type="SAM" id="Phobius"/>
    </source>
</evidence>
<keyword evidence="1" id="KW-0812">Transmembrane</keyword>
<dbReference type="EMBL" id="UZAU01000650">
    <property type="status" value="NOT_ANNOTATED_CDS"/>
    <property type="molecule type" value="Genomic_DNA"/>
</dbReference>
<reference evidence="2" key="2">
    <citation type="submission" date="2021-03" db="UniProtKB">
        <authorList>
            <consortium name="EnsemblPlants"/>
        </authorList>
    </citation>
    <scope>IDENTIFICATION</scope>
</reference>
<protein>
    <submittedName>
        <fullName evidence="2">Uncharacterized protein</fullName>
    </submittedName>
</protein>
<dbReference type="Gramene" id="evm.model.07.894">
    <property type="protein sequence ID" value="cds.evm.model.07.894"/>
    <property type="gene ID" value="evm.TU.07.894"/>
</dbReference>
<organism evidence="2 3">
    <name type="scientific">Cannabis sativa</name>
    <name type="common">Hemp</name>
    <name type="synonym">Marijuana</name>
    <dbReference type="NCBI Taxonomy" id="3483"/>
    <lineage>
        <taxon>Eukaryota</taxon>
        <taxon>Viridiplantae</taxon>
        <taxon>Streptophyta</taxon>
        <taxon>Embryophyta</taxon>
        <taxon>Tracheophyta</taxon>
        <taxon>Spermatophyta</taxon>
        <taxon>Magnoliopsida</taxon>
        <taxon>eudicotyledons</taxon>
        <taxon>Gunneridae</taxon>
        <taxon>Pentapetalae</taxon>
        <taxon>rosids</taxon>
        <taxon>fabids</taxon>
        <taxon>Rosales</taxon>
        <taxon>Cannabaceae</taxon>
        <taxon>Cannabis</taxon>
    </lineage>
</organism>
<proteinExistence type="predicted"/>
<dbReference type="EnsemblPlants" id="evm.model.07.894">
    <property type="protein sequence ID" value="cds.evm.model.07.894"/>
    <property type="gene ID" value="evm.TU.07.894"/>
</dbReference>
<keyword evidence="1" id="KW-0472">Membrane</keyword>
<dbReference type="Proteomes" id="UP000596661">
    <property type="component" value="Chromosome 7"/>
</dbReference>
<dbReference type="AlphaFoldDB" id="A0A803Q6X2"/>
<feature type="transmembrane region" description="Helical" evidence="1">
    <location>
        <begin position="29"/>
        <end position="51"/>
    </location>
</feature>
<accession>A0A803Q6X2</accession>
<name>A0A803Q6X2_CANSA</name>
<reference evidence="2" key="1">
    <citation type="submission" date="2018-11" db="EMBL/GenBank/DDBJ databases">
        <authorList>
            <person name="Grassa J C."/>
        </authorList>
    </citation>
    <scope>NUCLEOTIDE SEQUENCE [LARGE SCALE GENOMIC DNA]</scope>
</reference>
<sequence>MVTLASLRPLASLVSLALLGRVPLVVPLALLVLLASLGPLALLVLYGRLLLVTGVWRLSLRDILFRVDGLGGIWYDTGVKFKATAIGTSVSWSSLLSSLPST</sequence>
<evidence type="ECO:0000313" key="2">
    <source>
        <dbReference type="EnsemblPlants" id="cds.evm.model.07.894"/>
    </source>
</evidence>
<keyword evidence="1" id="KW-1133">Transmembrane helix</keyword>